<protein>
    <submittedName>
        <fullName evidence="3">CPBP family intramembrane metalloprotease domain-containing protein</fullName>
    </submittedName>
</protein>
<accession>A0A250FKX3</accession>
<feature type="transmembrane region" description="Helical" evidence="1">
    <location>
        <begin position="220"/>
        <end position="238"/>
    </location>
</feature>
<feature type="transmembrane region" description="Helical" evidence="1">
    <location>
        <begin position="12"/>
        <end position="31"/>
    </location>
</feature>
<feature type="domain" description="CAAX prenyl protease 2/Lysostaphin resistance protein A-like" evidence="2">
    <location>
        <begin position="129"/>
        <end position="225"/>
    </location>
</feature>
<evidence type="ECO:0000313" key="4">
    <source>
        <dbReference type="Proteomes" id="UP000217250"/>
    </source>
</evidence>
<feature type="transmembrane region" description="Helical" evidence="1">
    <location>
        <begin position="250"/>
        <end position="271"/>
    </location>
</feature>
<sequence>MYIKNGFSVKNKWFYCLPISLFILLNLNAFFSPPQDYSALVAHIGELPFFTFNLLVFLFLLGVLLLIVVAVHAQPIRALTTGRKKIDYKRIFFSFFLWGSIISLQTLVSYWLTPSDYLWNFDPVPFFLLVLIALLLIPFQASFEEYFFRGYFLQATALVSKYKWVPLVLSSVFFGLVHVANPEIAKLGYGFLFFYISLGLFLGIITLMDNGLELSMGFHIANNFFIAFLSSSSWSVFQTPSLLKEVSEPVITPSYILLFYLPLVVVLFIFAKKYQWSNWKEKLLGKIEEKDI</sequence>
<feature type="transmembrane region" description="Helical" evidence="1">
    <location>
        <begin position="51"/>
        <end position="71"/>
    </location>
</feature>
<dbReference type="Pfam" id="PF02517">
    <property type="entry name" value="Rce1-like"/>
    <property type="match status" value="1"/>
</dbReference>
<dbReference type="GO" id="GO:0008237">
    <property type="term" value="F:metallopeptidase activity"/>
    <property type="evidence" value="ECO:0007669"/>
    <property type="project" value="UniProtKB-KW"/>
</dbReference>
<dbReference type="Proteomes" id="UP000217250">
    <property type="component" value="Chromosome"/>
</dbReference>
<evidence type="ECO:0000313" key="3">
    <source>
        <dbReference type="EMBL" id="ATA85799.1"/>
    </source>
</evidence>
<feature type="transmembrane region" description="Helical" evidence="1">
    <location>
        <begin position="124"/>
        <end position="143"/>
    </location>
</feature>
<name>A0A250FKX3_9FLAO</name>
<dbReference type="RefSeq" id="WP_095909284.1">
    <property type="nucleotide sequence ID" value="NZ_CAUQOG010000029.1"/>
</dbReference>
<keyword evidence="1" id="KW-0472">Membrane</keyword>
<dbReference type="GeneID" id="84807083"/>
<feature type="transmembrane region" description="Helical" evidence="1">
    <location>
        <begin position="164"/>
        <end position="181"/>
    </location>
</feature>
<proteinExistence type="predicted"/>
<dbReference type="InterPro" id="IPR003675">
    <property type="entry name" value="Rce1/LyrA-like_dom"/>
</dbReference>
<evidence type="ECO:0000256" key="1">
    <source>
        <dbReference type="SAM" id="Phobius"/>
    </source>
</evidence>
<gene>
    <name evidence="3" type="ORF">CGC50_00685</name>
</gene>
<dbReference type="GO" id="GO:0004175">
    <property type="term" value="F:endopeptidase activity"/>
    <property type="evidence" value="ECO:0007669"/>
    <property type="project" value="UniProtKB-ARBA"/>
</dbReference>
<organism evidence="3 4">
    <name type="scientific">Capnocytophaga gingivalis</name>
    <dbReference type="NCBI Taxonomy" id="1017"/>
    <lineage>
        <taxon>Bacteria</taxon>
        <taxon>Pseudomonadati</taxon>
        <taxon>Bacteroidota</taxon>
        <taxon>Flavobacteriia</taxon>
        <taxon>Flavobacteriales</taxon>
        <taxon>Flavobacteriaceae</taxon>
        <taxon>Capnocytophaga</taxon>
    </lineage>
</organism>
<keyword evidence="3" id="KW-0482">Metalloprotease</keyword>
<keyword evidence="3" id="KW-0645">Protease</keyword>
<keyword evidence="1" id="KW-1133">Transmembrane helix</keyword>
<feature type="transmembrane region" description="Helical" evidence="1">
    <location>
        <begin position="91"/>
        <end position="112"/>
    </location>
</feature>
<dbReference type="AlphaFoldDB" id="A0A250FKX3"/>
<feature type="transmembrane region" description="Helical" evidence="1">
    <location>
        <begin position="187"/>
        <end position="208"/>
    </location>
</feature>
<dbReference type="GO" id="GO:0080120">
    <property type="term" value="P:CAAX-box protein maturation"/>
    <property type="evidence" value="ECO:0007669"/>
    <property type="project" value="UniProtKB-ARBA"/>
</dbReference>
<dbReference type="OrthoDB" id="2806188at2"/>
<keyword evidence="3" id="KW-0378">Hydrolase</keyword>
<keyword evidence="1" id="KW-0812">Transmembrane</keyword>
<dbReference type="KEGG" id="cgh:CGC50_00685"/>
<dbReference type="GO" id="GO:0006508">
    <property type="term" value="P:proteolysis"/>
    <property type="evidence" value="ECO:0007669"/>
    <property type="project" value="UniProtKB-KW"/>
</dbReference>
<dbReference type="EMBL" id="CP022386">
    <property type="protein sequence ID" value="ATA85799.1"/>
    <property type="molecule type" value="Genomic_DNA"/>
</dbReference>
<evidence type="ECO:0000259" key="2">
    <source>
        <dbReference type="Pfam" id="PF02517"/>
    </source>
</evidence>
<reference evidence="4" key="1">
    <citation type="submission" date="2017-06" db="EMBL/GenBank/DDBJ databases">
        <title>Capnocytophaga spp. assemblies.</title>
        <authorList>
            <person name="Gulvik C.A."/>
        </authorList>
    </citation>
    <scope>NUCLEOTIDE SEQUENCE [LARGE SCALE GENOMIC DNA]</scope>
    <source>
        <strain evidence="4">H1496</strain>
    </source>
</reference>